<evidence type="ECO:0000313" key="3">
    <source>
        <dbReference type="Proteomes" id="UP000331127"/>
    </source>
</evidence>
<name>A0A5M3WMK5_9ACTN</name>
<sequence>MTIGLSAVLVLCGLVAVNLVLTGGIIRKLREYERERAGHTDGWQPGLADGAKVPSFTAATTTGETVDEEILRDGVTLVGFFSTDCGSCLPKAPDFADTAASTPALAVVSAGRTAADDLRQALDAVGKVVVEAEGGPVATAFAVAAYPLFFLVGPDGAVLASGHELDPLRRLARA</sequence>
<feature type="domain" description="Thioredoxin" evidence="1">
    <location>
        <begin position="47"/>
        <end position="174"/>
    </location>
</feature>
<dbReference type="EMBL" id="BLAE01000010">
    <property type="protein sequence ID" value="GES08411.1"/>
    <property type="molecule type" value="Genomic_DNA"/>
</dbReference>
<keyword evidence="3" id="KW-1185">Reference proteome</keyword>
<dbReference type="OrthoDB" id="128449at2"/>
<dbReference type="InterPro" id="IPR036249">
    <property type="entry name" value="Thioredoxin-like_sf"/>
</dbReference>
<dbReference type="Gene3D" id="3.40.30.10">
    <property type="entry name" value="Glutaredoxin"/>
    <property type="match status" value="1"/>
</dbReference>
<dbReference type="PROSITE" id="PS51352">
    <property type="entry name" value="THIOREDOXIN_2"/>
    <property type="match status" value="1"/>
</dbReference>
<dbReference type="Proteomes" id="UP000331127">
    <property type="component" value="Unassembled WGS sequence"/>
</dbReference>
<organism evidence="2 3">
    <name type="scientific">Acrocarpospora macrocephala</name>
    <dbReference type="NCBI Taxonomy" id="150177"/>
    <lineage>
        <taxon>Bacteria</taxon>
        <taxon>Bacillati</taxon>
        <taxon>Actinomycetota</taxon>
        <taxon>Actinomycetes</taxon>
        <taxon>Streptosporangiales</taxon>
        <taxon>Streptosporangiaceae</taxon>
        <taxon>Acrocarpospora</taxon>
    </lineage>
</organism>
<dbReference type="RefSeq" id="WP_155354019.1">
    <property type="nucleotide sequence ID" value="NZ_BAAAHL010000038.1"/>
</dbReference>
<protein>
    <recommendedName>
        <fullName evidence="1">Thioredoxin domain-containing protein</fullName>
    </recommendedName>
</protein>
<dbReference type="SUPFAM" id="SSF52833">
    <property type="entry name" value="Thioredoxin-like"/>
    <property type="match status" value="1"/>
</dbReference>
<reference evidence="2 3" key="1">
    <citation type="submission" date="2019-10" db="EMBL/GenBank/DDBJ databases">
        <title>Whole genome shotgun sequence of Acrocarpospora macrocephala NBRC 16266.</title>
        <authorList>
            <person name="Ichikawa N."/>
            <person name="Kimura A."/>
            <person name="Kitahashi Y."/>
            <person name="Komaki H."/>
            <person name="Oguchi A."/>
        </authorList>
    </citation>
    <scope>NUCLEOTIDE SEQUENCE [LARGE SCALE GENOMIC DNA]</scope>
    <source>
        <strain evidence="2 3">NBRC 16266</strain>
    </source>
</reference>
<comment type="caution">
    <text evidence="2">The sequence shown here is derived from an EMBL/GenBank/DDBJ whole genome shotgun (WGS) entry which is preliminary data.</text>
</comment>
<evidence type="ECO:0000259" key="1">
    <source>
        <dbReference type="PROSITE" id="PS51352"/>
    </source>
</evidence>
<evidence type="ECO:0000313" key="2">
    <source>
        <dbReference type="EMBL" id="GES08411.1"/>
    </source>
</evidence>
<proteinExistence type="predicted"/>
<dbReference type="CDD" id="cd02966">
    <property type="entry name" value="TlpA_like_family"/>
    <property type="match status" value="1"/>
</dbReference>
<gene>
    <name evidence="2" type="ORF">Amac_020070</name>
</gene>
<dbReference type="AlphaFoldDB" id="A0A5M3WMK5"/>
<dbReference type="InterPro" id="IPR013766">
    <property type="entry name" value="Thioredoxin_domain"/>
</dbReference>
<accession>A0A5M3WMK5</accession>